<dbReference type="PROSITE" id="PS00211">
    <property type="entry name" value="ABC_TRANSPORTER_1"/>
    <property type="match status" value="1"/>
</dbReference>
<evidence type="ECO:0000256" key="4">
    <source>
        <dbReference type="ARBA" id="ARBA00022967"/>
    </source>
</evidence>
<dbReference type="GO" id="GO:0035435">
    <property type="term" value="P:phosphate ion transmembrane transport"/>
    <property type="evidence" value="ECO:0007669"/>
    <property type="project" value="InterPro"/>
</dbReference>
<dbReference type="PANTHER" id="PTHR43423">
    <property type="entry name" value="ABC TRANSPORTER I FAMILY MEMBER 17"/>
    <property type="match status" value="1"/>
</dbReference>
<dbReference type="InterPro" id="IPR003439">
    <property type="entry name" value="ABC_transporter-like_ATP-bd"/>
</dbReference>
<accession>A0A4V2S743</accession>
<dbReference type="SUPFAM" id="SSF52540">
    <property type="entry name" value="P-loop containing nucleoside triphosphate hydrolases"/>
    <property type="match status" value="1"/>
</dbReference>
<keyword evidence="1" id="KW-0813">Transport</keyword>
<dbReference type="GO" id="GO:0005524">
    <property type="term" value="F:ATP binding"/>
    <property type="evidence" value="ECO:0007669"/>
    <property type="project" value="UniProtKB-KW"/>
</dbReference>
<evidence type="ECO:0000256" key="2">
    <source>
        <dbReference type="ARBA" id="ARBA00022741"/>
    </source>
</evidence>
<dbReference type="GO" id="GO:0005315">
    <property type="term" value="F:phosphate transmembrane transporter activity"/>
    <property type="evidence" value="ECO:0007669"/>
    <property type="project" value="InterPro"/>
</dbReference>
<name>A0A4V2S743_9PSEU</name>
<dbReference type="InterPro" id="IPR027417">
    <property type="entry name" value="P-loop_NTPase"/>
</dbReference>
<dbReference type="GO" id="GO:0016020">
    <property type="term" value="C:membrane"/>
    <property type="evidence" value="ECO:0007669"/>
    <property type="project" value="InterPro"/>
</dbReference>
<organism evidence="6 7">
    <name type="scientific">Actinocrispum wychmicini</name>
    <dbReference type="NCBI Taxonomy" id="1213861"/>
    <lineage>
        <taxon>Bacteria</taxon>
        <taxon>Bacillati</taxon>
        <taxon>Actinomycetota</taxon>
        <taxon>Actinomycetes</taxon>
        <taxon>Pseudonocardiales</taxon>
        <taxon>Pseudonocardiaceae</taxon>
        <taxon>Actinocrispum</taxon>
    </lineage>
</organism>
<evidence type="ECO:0000259" key="5">
    <source>
        <dbReference type="PROSITE" id="PS50893"/>
    </source>
</evidence>
<dbReference type="PROSITE" id="PS50893">
    <property type="entry name" value="ABC_TRANSPORTER_2"/>
    <property type="match status" value="1"/>
</dbReference>
<keyword evidence="7" id="KW-1185">Reference proteome</keyword>
<evidence type="ECO:0000256" key="3">
    <source>
        <dbReference type="ARBA" id="ARBA00022840"/>
    </source>
</evidence>
<dbReference type="InterPro" id="IPR017871">
    <property type="entry name" value="ABC_transporter-like_CS"/>
</dbReference>
<gene>
    <name evidence="6" type="ORF">EV192_105509</name>
</gene>
<dbReference type="CDD" id="cd03260">
    <property type="entry name" value="ABC_PstB_phosphate_transporter"/>
    <property type="match status" value="1"/>
</dbReference>
<dbReference type="Proteomes" id="UP000295680">
    <property type="component" value="Unassembled WGS sequence"/>
</dbReference>
<dbReference type="Pfam" id="PF00005">
    <property type="entry name" value="ABC_tran"/>
    <property type="match status" value="1"/>
</dbReference>
<keyword evidence="2" id="KW-0547">Nucleotide-binding</keyword>
<sequence>MSTDTEELTPTTVDEFVEPGGSTLQAVGISAWFGNHKVLQRVSLTMSAGGVTALIGPSGCGKSTFLRILNRMHELVPSASLAGEVLLDGRDIYEQGRRITETRRRIGMVFQKPNPFPAMSIADNVTAGLKLTGAKASRSAKLDLVEQCLTKAGLWKEVRDRLRQPGGALSGGQQQRLCIARSLAVRPDVLLMDEPCSALDPTSTRRIEETIAELRAEVTIVIVTHNMQQAARVSQQCAFFLAEDGAPGEIVEAGPTEVMFANPVDPRTEDYVNGRFG</sequence>
<dbReference type="InterPro" id="IPR003593">
    <property type="entry name" value="AAA+_ATPase"/>
</dbReference>
<proteinExistence type="predicted"/>
<dbReference type="GO" id="GO:0016887">
    <property type="term" value="F:ATP hydrolysis activity"/>
    <property type="evidence" value="ECO:0007669"/>
    <property type="project" value="InterPro"/>
</dbReference>
<protein>
    <submittedName>
        <fullName evidence="6">Phosphate transport system ATP-binding protein</fullName>
    </submittedName>
</protein>
<dbReference type="AlphaFoldDB" id="A0A4V2S743"/>
<comment type="caution">
    <text evidence="6">The sequence shown here is derived from an EMBL/GenBank/DDBJ whole genome shotgun (WGS) entry which is preliminary data.</text>
</comment>
<dbReference type="InterPro" id="IPR005670">
    <property type="entry name" value="PstB-like"/>
</dbReference>
<feature type="domain" description="ABC transporter" evidence="5">
    <location>
        <begin position="24"/>
        <end position="272"/>
    </location>
</feature>
<dbReference type="SMART" id="SM00382">
    <property type="entry name" value="AAA"/>
    <property type="match status" value="1"/>
</dbReference>
<keyword evidence="4" id="KW-1278">Translocase</keyword>
<dbReference type="Gene3D" id="3.40.50.300">
    <property type="entry name" value="P-loop containing nucleotide triphosphate hydrolases"/>
    <property type="match status" value="1"/>
</dbReference>
<reference evidence="6 7" key="1">
    <citation type="submission" date="2019-03" db="EMBL/GenBank/DDBJ databases">
        <title>Genomic Encyclopedia of Type Strains, Phase IV (KMG-IV): sequencing the most valuable type-strain genomes for metagenomic binning, comparative biology and taxonomic classification.</title>
        <authorList>
            <person name="Goeker M."/>
        </authorList>
    </citation>
    <scope>NUCLEOTIDE SEQUENCE [LARGE SCALE GENOMIC DNA]</scope>
    <source>
        <strain evidence="6 7">DSM 45934</strain>
    </source>
</reference>
<evidence type="ECO:0000313" key="6">
    <source>
        <dbReference type="EMBL" id="TCO58440.1"/>
    </source>
</evidence>
<dbReference type="EMBL" id="SLWS01000005">
    <property type="protein sequence ID" value="TCO58440.1"/>
    <property type="molecule type" value="Genomic_DNA"/>
</dbReference>
<evidence type="ECO:0000313" key="7">
    <source>
        <dbReference type="Proteomes" id="UP000295680"/>
    </source>
</evidence>
<evidence type="ECO:0000256" key="1">
    <source>
        <dbReference type="ARBA" id="ARBA00022448"/>
    </source>
</evidence>
<keyword evidence="3 6" id="KW-0067">ATP-binding</keyword>
<dbReference type="PANTHER" id="PTHR43423:SF1">
    <property type="entry name" value="ABC TRANSPORTER I FAMILY MEMBER 17"/>
    <property type="match status" value="1"/>
</dbReference>